<organism evidence="2 3">
    <name type="scientific">Polarella glacialis</name>
    <name type="common">Dinoflagellate</name>
    <dbReference type="NCBI Taxonomy" id="89957"/>
    <lineage>
        <taxon>Eukaryota</taxon>
        <taxon>Sar</taxon>
        <taxon>Alveolata</taxon>
        <taxon>Dinophyceae</taxon>
        <taxon>Suessiales</taxon>
        <taxon>Suessiaceae</taxon>
        <taxon>Polarella</taxon>
    </lineage>
</organism>
<dbReference type="OrthoDB" id="448845at2759"/>
<dbReference type="Gene3D" id="2.60.120.650">
    <property type="entry name" value="Cupin"/>
    <property type="match status" value="1"/>
</dbReference>
<reference evidence="2" key="1">
    <citation type="submission" date="2021-02" db="EMBL/GenBank/DDBJ databases">
        <authorList>
            <person name="Dougan E. K."/>
            <person name="Rhodes N."/>
            <person name="Thang M."/>
            <person name="Chan C."/>
        </authorList>
    </citation>
    <scope>NUCLEOTIDE SEQUENCE</scope>
</reference>
<dbReference type="EMBL" id="CAJNNV010028285">
    <property type="protein sequence ID" value="CAE8623987.1"/>
    <property type="molecule type" value="Genomic_DNA"/>
</dbReference>
<gene>
    <name evidence="2" type="ORF">PGLA1383_LOCUS41182</name>
</gene>
<evidence type="ECO:0000313" key="2">
    <source>
        <dbReference type="EMBL" id="CAE8623987.1"/>
    </source>
</evidence>
<dbReference type="Proteomes" id="UP000654075">
    <property type="component" value="Unassembled WGS sequence"/>
</dbReference>
<comment type="caution">
    <text evidence="2">The sequence shown here is derived from an EMBL/GenBank/DDBJ whole genome shotgun (WGS) entry which is preliminary data.</text>
</comment>
<protein>
    <recommendedName>
        <fullName evidence="4">Bifunctional lysine-specific demethylase and histidyl-hydroxylase</fullName>
    </recommendedName>
</protein>
<dbReference type="AlphaFoldDB" id="A0A813GFN5"/>
<sequence>MASSEAGGEDPFGKAVLTDEFWQCRQELRPNHVPRGASNLPEAISLDRLVAALDVGSKREFGTTAAYKRGEPCVRENWPLAYLDNATLSLSDAERHFPALMDLCKALEANFGFVSAKLVVDPPESTGPPMVADADMLAVQVWGEQRLSLIRSLQGLPISAPRPKEMLALVLRPGDVLYVPSGVECRTVPAPEGGAVARPREDKSSGCASEISRSQSKGTQMPVMYVLITLQSPDQSLDASLSKFLVDSLLNKSVFSAETDGFFRRAVTKRTLTRPSAEGRATLDEELRRSVGELFSKTRASDLRRHFDARMETLRREQLEGADEVRKAASKSADSLTTGSRVRVARGVMCRCDAGSTKADFQRGGQTLTLSIAPTASHLLNRLADGLPHVIESLPCEDALERICVVQVFLQKDCLEIVSGEHTNR</sequence>
<dbReference type="OMA" id="WPLAYLD"/>
<accession>A0A813GFN5</accession>
<evidence type="ECO:0000313" key="3">
    <source>
        <dbReference type="Proteomes" id="UP000654075"/>
    </source>
</evidence>
<feature type="region of interest" description="Disordered" evidence="1">
    <location>
        <begin position="190"/>
        <end position="215"/>
    </location>
</feature>
<evidence type="ECO:0000256" key="1">
    <source>
        <dbReference type="SAM" id="MobiDB-lite"/>
    </source>
</evidence>
<name>A0A813GFN5_POLGL</name>
<keyword evidence="3" id="KW-1185">Reference proteome</keyword>
<proteinExistence type="predicted"/>
<evidence type="ECO:0008006" key="4">
    <source>
        <dbReference type="Google" id="ProtNLM"/>
    </source>
</evidence>